<keyword evidence="4" id="KW-1185">Reference proteome</keyword>
<dbReference type="EMBL" id="CP117812">
    <property type="protein sequence ID" value="WDE97683.1"/>
    <property type="molecule type" value="Genomic_DNA"/>
</dbReference>
<evidence type="ECO:0000256" key="2">
    <source>
        <dbReference type="ARBA" id="ARBA00023235"/>
    </source>
</evidence>
<evidence type="ECO:0000256" key="1">
    <source>
        <dbReference type="ARBA" id="ARBA00008558"/>
    </source>
</evidence>
<accession>A0ABY7VU08</accession>
<dbReference type="InterPro" id="IPR008928">
    <property type="entry name" value="6-hairpin_glycosidase_sf"/>
</dbReference>
<sequence length="392" mass="45691">MKTFMSKSFIEKHISGIIDFYEQNALDPQGGFFQTLALDGSVSQAEEKHLVSSARLSLVFALSGEYFDKQEHRTLAKEGIDFIEQYHWDTKRRGYNWTLINNEVGDATNHCYGLAFMLLLYSQATLSGVADYQPKINEVFELMEAQLWEANFGLYADQASADWSQIDSYRGQNANMHACEAMISAYEATQDAKFLDRAVLIAENICLRQTRDTKGYIWEHYDQNWQIDWDYNKDDPKNLYRPWGYQPGHFIEWSKLLLLINNHRPQAWLLTQAEYLYEEAMRLCWDTDFGGLVYGFGPDGKICDDEKYFWVQAETLAAQALLADQTQKEIYWQDYEKLWAYCWEKFSGEKHQPWQRLLNRQGKSIDPNVASPGAKIDYHTTCACFEILKIIK</sequence>
<dbReference type="SUPFAM" id="SSF48208">
    <property type="entry name" value="Six-hairpin glycosidases"/>
    <property type="match status" value="1"/>
</dbReference>
<reference evidence="3 4" key="1">
    <citation type="submission" date="2023-02" db="EMBL/GenBank/DDBJ databases">
        <title>Genome sequence of Lentisphaera profundi SAORIC-696.</title>
        <authorList>
            <person name="Kim e."/>
            <person name="Cho J.-C."/>
            <person name="Choi A."/>
            <person name="Kang I."/>
        </authorList>
    </citation>
    <scope>NUCLEOTIDE SEQUENCE [LARGE SCALE GENOMIC DNA]</scope>
    <source>
        <strain evidence="3 4">SAORIC-696</strain>
    </source>
</reference>
<dbReference type="Gene3D" id="1.50.10.10">
    <property type="match status" value="1"/>
</dbReference>
<organism evidence="3 4">
    <name type="scientific">Lentisphaera profundi</name>
    <dbReference type="NCBI Taxonomy" id="1658616"/>
    <lineage>
        <taxon>Bacteria</taxon>
        <taxon>Pseudomonadati</taxon>
        <taxon>Lentisphaerota</taxon>
        <taxon>Lentisphaeria</taxon>
        <taxon>Lentisphaerales</taxon>
        <taxon>Lentisphaeraceae</taxon>
        <taxon>Lentisphaera</taxon>
    </lineage>
</organism>
<evidence type="ECO:0000313" key="4">
    <source>
        <dbReference type="Proteomes" id="UP001214250"/>
    </source>
</evidence>
<dbReference type="Proteomes" id="UP001214250">
    <property type="component" value="Chromosome 2"/>
</dbReference>
<gene>
    <name evidence="3" type="ORF">PQO03_17805</name>
</gene>
<keyword evidence="2" id="KW-0413">Isomerase</keyword>
<dbReference type="Pfam" id="PF07221">
    <property type="entry name" value="GlcNAc_2-epim"/>
    <property type="match status" value="1"/>
</dbReference>
<comment type="similarity">
    <text evidence="1">Belongs to the N-acylglucosamine 2-epimerase family.</text>
</comment>
<dbReference type="InterPro" id="IPR010819">
    <property type="entry name" value="AGE/CE"/>
</dbReference>
<protein>
    <submittedName>
        <fullName evidence="3">AGE family epimerase/isomerase</fullName>
    </submittedName>
</protein>
<dbReference type="PANTHER" id="PTHR15108">
    <property type="entry name" value="N-ACYLGLUCOSAMINE-2-EPIMERASE"/>
    <property type="match status" value="1"/>
</dbReference>
<proteinExistence type="inferred from homology"/>
<name>A0ABY7VU08_9BACT</name>
<dbReference type="InterPro" id="IPR012341">
    <property type="entry name" value="6hp_glycosidase-like_sf"/>
</dbReference>
<evidence type="ECO:0000313" key="3">
    <source>
        <dbReference type="EMBL" id="WDE97683.1"/>
    </source>
</evidence>
<dbReference type="RefSeq" id="WP_274152225.1">
    <property type="nucleotide sequence ID" value="NZ_CP117812.1"/>
</dbReference>